<evidence type="ECO:0000256" key="1">
    <source>
        <dbReference type="SAM" id="MobiDB-lite"/>
    </source>
</evidence>
<accession>A0ABT6M375</accession>
<dbReference type="Proteomes" id="UP001160499">
    <property type="component" value="Unassembled WGS sequence"/>
</dbReference>
<sequence length="479" mass="50814">MTRTPHAQHLAHLIRSACRERGWGPSQLARAVGQAEGSGPGRLQRQYAHKWMTGDRTPDYWWPHVARVLHLDPDAGPVPPPSACAPAHADTVASVIALGRRDLDVDRRSFLTVSTGYALAALGMPDPDSITRRVNSTPADAVRVGRGEVTAIRLMAKTLGDSASELGGGHARHLAVRYLTEDVAPWLNGRYTEATGRELFAAASQLTHLAGWMAQDESDTPRLQNLAHAYYAHAYGLAAEAGAPELAATALRGLAVQCIDLGHHAEAVQLSEACVTYGRDVDNPRAVAYYNATVAHAAAQDNDRSLAVQHLALAEAAIGQPPSGAGDSWAAHYSPGRWAHEAGMIHILLGDLTAAEGHLRLALDIHGLDRRRTRAIVLADLAGVRLRKGDIDGAISSRPGPTSSTAPTAFDPSRSAPPSRTCVYDCTASRTMPKSTTSRPGLQPLELPAGSLVLGAVLLGRVSAEHSARARAALRGYLA</sequence>
<evidence type="ECO:0000313" key="2">
    <source>
        <dbReference type="EMBL" id="MDH6222996.1"/>
    </source>
</evidence>
<proteinExistence type="predicted"/>
<dbReference type="RefSeq" id="WP_348539000.1">
    <property type="nucleotide sequence ID" value="NZ_JARXVH010000064.1"/>
</dbReference>
<gene>
    <name evidence="2" type="ORF">M2283_010348</name>
</gene>
<protein>
    <recommendedName>
        <fullName evidence="4">Transcriptional regulator</fullName>
    </recommendedName>
</protein>
<reference evidence="2 3" key="1">
    <citation type="submission" date="2023-04" db="EMBL/GenBank/DDBJ databases">
        <title>Forest soil microbial communities from Buena Vista Peninsula, Colon Province, Panama.</title>
        <authorList>
            <person name="Bouskill N."/>
        </authorList>
    </citation>
    <scope>NUCLEOTIDE SEQUENCE [LARGE SCALE GENOMIC DNA]</scope>
    <source>
        <strain evidence="2 3">GGS1</strain>
    </source>
</reference>
<evidence type="ECO:0008006" key="4">
    <source>
        <dbReference type="Google" id="ProtNLM"/>
    </source>
</evidence>
<dbReference type="EMBL" id="JARXVH010000064">
    <property type="protein sequence ID" value="MDH6222996.1"/>
    <property type="molecule type" value="Genomic_DNA"/>
</dbReference>
<feature type="region of interest" description="Disordered" evidence="1">
    <location>
        <begin position="392"/>
        <end position="421"/>
    </location>
</feature>
<dbReference type="SUPFAM" id="SSF48452">
    <property type="entry name" value="TPR-like"/>
    <property type="match status" value="1"/>
</dbReference>
<dbReference type="Gene3D" id="1.25.40.10">
    <property type="entry name" value="Tetratricopeptide repeat domain"/>
    <property type="match status" value="1"/>
</dbReference>
<comment type="caution">
    <text evidence="2">The sequence shown here is derived from an EMBL/GenBank/DDBJ whole genome shotgun (WGS) entry which is preliminary data.</text>
</comment>
<organism evidence="2 3">
    <name type="scientific">Streptomyces pseudovenezuelae</name>
    <dbReference type="NCBI Taxonomy" id="67350"/>
    <lineage>
        <taxon>Bacteria</taxon>
        <taxon>Bacillati</taxon>
        <taxon>Actinomycetota</taxon>
        <taxon>Actinomycetes</taxon>
        <taxon>Kitasatosporales</taxon>
        <taxon>Streptomycetaceae</taxon>
        <taxon>Streptomyces</taxon>
        <taxon>Streptomyces aurantiacus group</taxon>
    </lineage>
</organism>
<name>A0ABT6M375_9ACTN</name>
<evidence type="ECO:0000313" key="3">
    <source>
        <dbReference type="Proteomes" id="UP001160499"/>
    </source>
</evidence>
<keyword evidence="3" id="KW-1185">Reference proteome</keyword>
<dbReference type="InterPro" id="IPR011990">
    <property type="entry name" value="TPR-like_helical_dom_sf"/>
</dbReference>